<dbReference type="VEuPathDB" id="FungiDB:C8Q69DRAFT_511399"/>
<dbReference type="Proteomes" id="UP000283841">
    <property type="component" value="Unassembled WGS sequence"/>
</dbReference>
<dbReference type="GeneID" id="39602541"/>
<reference evidence="2 3" key="1">
    <citation type="journal article" date="2018" name="Front. Microbiol.">
        <title>Genomic and genetic insights into a cosmopolitan fungus, Paecilomyces variotii (Eurotiales).</title>
        <authorList>
            <person name="Urquhart A.S."/>
            <person name="Mondo S.J."/>
            <person name="Makela M.R."/>
            <person name="Hane J.K."/>
            <person name="Wiebenga A."/>
            <person name="He G."/>
            <person name="Mihaltcheva S."/>
            <person name="Pangilinan J."/>
            <person name="Lipzen A."/>
            <person name="Barry K."/>
            <person name="de Vries R.P."/>
            <person name="Grigoriev I.V."/>
            <person name="Idnurm A."/>
        </authorList>
    </citation>
    <scope>NUCLEOTIDE SEQUENCE [LARGE SCALE GENOMIC DNA]</scope>
    <source>
        <strain evidence="2 3">CBS 101075</strain>
    </source>
</reference>
<organism evidence="2 3">
    <name type="scientific">Byssochlamys spectabilis</name>
    <name type="common">Paecilomyces variotii</name>
    <dbReference type="NCBI Taxonomy" id="264951"/>
    <lineage>
        <taxon>Eukaryota</taxon>
        <taxon>Fungi</taxon>
        <taxon>Dikarya</taxon>
        <taxon>Ascomycota</taxon>
        <taxon>Pezizomycotina</taxon>
        <taxon>Eurotiomycetes</taxon>
        <taxon>Eurotiomycetidae</taxon>
        <taxon>Eurotiales</taxon>
        <taxon>Thermoascaceae</taxon>
        <taxon>Paecilomyces</taxon>
    </lineage>
</organism>
<dbReference type="RefSeq" id="XP_028488513.1">
    <property type="nucleotide sequence ID" value="XM_028633264.1"/>
</dbReference>
<accession>A0A443I456</accession>
<protein>
    <submittedName>
        <fullName evidence="2">Uncharacterized protein</fullName>
    </submittedName>
</protein>
<evidence type="ECO:0000313" key="2">
    <source>
        <dbReference type="EMBL" id="RWQ98868.1"/>
    </source>
</evidence>
<dbReference type="EMBL" id="RCNU01000001">
    <property type="protein sequence ID" value="RWQ98868.1"/>
    <property type="molecule type" value="Genomic_DNA"/>
</dbReference>
<keyword evidence="3" id="KW-1185">Reference proteome</keyword>
<evidence type="ECO:0000256" key="1">
    <source>
        <dbReference type="SAM" id="MobiDB-lite"/>
    </source>
</evidence>
<sequence>MESIQESPMEPKKPSYCHTWKHDRGQLDENGQVLRKSSEQFICELEEAVEEAYAQVFQFVFLSIQESDRPIHKTNPQPSLFDLILEDVYLSIEEATSTLLVVVPELRRLQRQQNLYPSSDSAKRFLCSIKNRISINHKRTLSAAKKMHQSLCWERIHSAEQQIILAIQHPTYDPRLNSWQQFLMDGAPGSGLDARGIFYDKKPDSLATPSGSSSFRILPPGAVCILREWHSKARETEKKCRETAIPGSLSSDPSQAYTTQEIPTMKDQVPSFGLRHEMVRFTSSPNIWFPHQPDFRGFADVAEPAQLSLMIDTLEGYDEQRLYTAPQTFGTVIRTEHAF</sequence>
<name>A0A443I456_BYSSP</name>
<feature type="region of interest" description="Disordered" evidence="1">
    <location>
        <begin position="1"/>
        <end position="21"/>
    </location>
</feature>
<gene>
    <name evidence="2" type="ORF">C8Q69DRAFT_511399</name>
</gene>
<dbReference type="AlphaFoldDB" id="A0A443I456"/>
<proteinExistence type="predicted"/>
<comment type="caution">
    <text evidence="2">The sequence shown here is derived from an EMBL/GenBank/DDBJ whole genome shotgun (WGS) entry which is preliminary data.</text>
</comment>
<evidence type="ECO:0000313" key="3">
    <source>
        <dbReference type="Proteomes" id="UP000283841"/>
    </source>
</evidence>